<dbReference type="Pfam" id="PF14559">
    <property type="entry name" value="TPR_19"/>
    <property type="match status" value="1"/>
</dbReference>
<dbReference type="SUPFAM" id="SSF48452">
    <property type="entry name" value="TPR-like"/>
    <property type="match status" value="3"/>
</dbReference>
<evidence type="ECO:0000313" key="5">
    <source>
        <dbReference type="EMBL" id="CAH2030280.1"/>
    </source>
</evidence>
<dbReference type="Proteomes" id="UP001295463">
    <property type="component" value="Chromosome"/>
</dbReference>
<dbReference type="PANTHER" id="PTHR45586">
    <property type="entry name" value="TPR REPEAT-CONTAINING PROTEIN PA4667"/>
    <property type="match status" value="1"/>
</dbReference>
<evidence type="ECO:0000256" key="3">
    <source>
        <dbReference type="PROSITE-ProRule" id="PRU00339"/>
    </source>
</evidence>
<evidence type="ECO:0000313" key="6">
    <source>
        <dbReference type="Proteomes" id="UP001295463"/>
    </source>
</evidence>
<dbReference type="EMBL" id="OW150024">
    <property type="protein sequence ID" value="CAH2030280.1"/>
    <property type="molecule type" value="Genomic_DNA"/>
</dbReference>
<accession>A0ABM9D5U3</accession>
<keyword evidence="2 3" id="KW-0802">TPR repeat</keyword>
<keyword evidence="1" id="KW-0677">Repeat</keyword>
<reference evidence="5 6" key="1">
    <citation type="submission" date="2022-03" db="EMBL/GenBank/DDBJ databases">
        <authorList>
            <person name="Koch H."/>
        </authorList>
    </citation>
    <scope>NUCLEOTIDE SEQUENCE [LARGE SCALE GENOMIC DNA]</scope>
    <source>
        <strain evidence="5 6">G1</strain>
    </source>
</reference>
<dbReference type="RefSeq" id="WP_305731228.1">
    <property type="nucleotide sequence ID" value="NZ_OW150024.1"/>
</dbReference>
<proteinExistence type="predicted"/>
<sequence>MAKKDILIADAQKLLQKGQVDRAIKGYQEAVALDPADLRVRQRLAELLARANRLAEARAEFETVGKSLTAGGFYLKAIAVYKQLERLFPDDIEVVLTLADLNQRHGLLPNALAEYKRAFDHFEAAGNPGEGARVLGLMQKADPQNVNIRLKHAEILYQAGDREGALQAFNALAGILIDRKDSIAFARLAVKMGQLFEDQQGFTARIIKEKITAGGAEQAVQILQALLREAPQDIACWRLVIEACHRLEQWERLKMACRHLIQLYPSDIMPREYLIRCLLRENRPDEAQRLLWEYATPFRDAGAYRILRELYQELAALTPVDPALLQELARRCEAAEEASRLVVQETPTVAPEVSAFVDAVDEEDESFPALPVWEDEQTPEAAGTAAAAADSPSETVPAAPDGGLQPPDEELFEIDVDLEDADAVDSRAVSGENWFETVSGIFDTVRTDTGAVRFGGELENADYQSHFDLGVAFREMGLFDDAIAEFRLAAAGPGARVRCLAMQGACLREKGELAVAENALRALLSSPGLSVDEEVTVEYELALTLQRLGRGDESRMLLEEVERACPGFRDTALLLQDAAEGGDDASLDFSDEDLQGFDLK</sequence>
<protein>
    <submittedName>
        <fullName evidence="5">TPR repeat-containing protein</fullName>
    </submittedName>
</protein>
<feature type="region of interest" description="Disordered" evidence="4">
    <location>
        <begin position="376"/>
        <end position="407"/>
    </location>
</feature>
<evidence type="ECO:0000256" key="2">
    <source>
        <dbReference type="ARBA" id="ARBA00022803"/>
    </source>
</evidence>
<dbReference type="InterPro" id="IPR019734">
    <property type="entry name" value="TPR_rpt"/>
</dbReference>
<keyword evidence="6" id="KW-1185">Reference proteome</keyword>
<dbReference type="InterPro" id="IPR011990">
    <property type="entry name" value="TPR-like_helical_dom_sf"/>
</dbReference>
<organism evidence="5 6">
    <name type="scientific">Trichlorobacter ammonificans</name>
    <dbReference type="NCBI Taxonomy" id="2916410"/>
    <lineage>
        <taxon>Bacteria</taxon>
        <taxon>Pseudomonadati</taxon>
        <taxon>Thermodesulfobacteriota</taxon>
        <taxon>Desulfuromonadia</taxon>
        <taxon>Geobacterales</taxon>
        <taxon>Geobacteraceae</taxon>
        <taxon>Trichlorobacter</taxon>
    </lineage>
</organism>
<dbReference type="Gene3D" id="1.25.40.10">
    <property type="entry name" value="Tetratricopeptide repeat domain"/>
    <property type="match status" value="3"/>
</dbReference>
<gene>
    <name evidence="5" type="ORF">GEAMG1_0458</name>
</gene>
<name>A0ABM9D5U3_9BACT</name>
<dbReference type="InterPro" id="IPR051012">
    <property type="entry name" value="CellSynth/LPSAsmb/PSIAsmb"/>
</dbReference>
<evidence type="ECO:0000256" key="4">
    <source>
        <dbReference type="SAM" id="MobiDB-lite"/>
    </source>
</evidence>
<dbReference type="PROSITE" id="PS50005">
    <property type="entry name" value="TPR"/>
    <property type="match status" value="1"/>
</dbReference>
<dbReference type="PANTHER" id="PTHR45586:SF1">
    <property type="entry name" value="LIPOPOLYSACCHARIDE ASSEMBLY PROTEIN B"/>
    <property type="match status" value="1"/>
</dbReference>
<evidence type="ECO:0000256" key="1">
    <source>
        <dbReference type="ARBA" id="ARBA00022737"/>
    </source>
</evidence>
<feature type="repeat" description="TPR" evidence="3">
    <location>
        <begin position="4"/>
        <end position="37"/>
    </location>
</feature>